<dbReference type="PANTHER" id="PTHR43401">
    <property type="entry name" value="L-THREONINE 3-DEHYDROGENASE"/>
    <property type="match status" value="1"/>
</dbReference>
<dbReference type="SUPFAM" id="SSF50129">
    <property type="entry name" value="GroES-like"/>
    <property type="match status" value="1"/>
</dbReference>
<dbReference type="InterPro" id="IPR013154">
    <property type="entry name" value="ADH-like_N"/>
</dbReference>
<reference evidence="4 5" key="1">
    <citation type="submission" date="2018-06" db="EMBL/GenBank/DDBJ databases">
        <authorList>
            <consortium name="Pathogen Informatics"/>
            <person name="Doyle S."/>
        </authorList>
    </citation>
    <scope>NUCLEOTIDE SEQUENCE [LARGE SCALE GENOMIC DNA]</scope>
    <source>
        <strain evidence="4 5">NCTC7582</strain>
    </source>
</reference>
<dbReference type="InterPro" id="IPR011032">
    <property type="entry name" value="GroES-like_sf"/>
</dbReference>
<dbReference type="EC" id="1.1.1.14" evidence="4"/>
<protein>
    <submittedName>
        <fullName evidence="4">Zn-dependent alcohol dehydrogenase</fullName>
        <ecNumber evidence="4">1.1.1.14</ecNumber>
    </submittedName>
</protein>
<dbReference type="EMBL" id="UAQE01000001">
    <property type="protein sequence ID" value="SPT97642.1"/>
    <property type="molecule type" value="Genomic_DNA"/>
</dbReference>
<name>A0A2X0Z711_9BACI</name>
<dbReference type="RefSeq" id="WP_054549717.1">
    <property type="nucleotide sequence ID" value="NZ_CANLUV010000002.1"/>
</dbReference>
<evidence type="ECO:0000259" key="2">
    <source>
        <dbReference type="Pfam" id="PF00107"/>
    </source>
</evidence>
<dbReference type="Gene3D" id="3.40.50.720">
    <property type="entry name" value="NAD(P)-binding Rossmann-like Domain"/>
    <property type="match status" value="1"/>
</dbReference>
<evidence type="ECO:0000259" key="3">
    <source>
        <dbReference type="Pfam" id="PF08240"/>
    </source>
</evidence>
<dbReference type="Proteomes" id="UP000251431">
    <property type="component" value="Unassembled WGS sequence"/>
</dbReference>
<evidence type="ECO:0000313" key="5">
    <source>
        <dbReference type="Proteomes" id="UP000251431"/>
    </source>
</evidence>
<dbReference type="AlphaFoldDB" id="A0A2X0Z711"/>
<accession>A0A2X0Z711</accession>
<dbReference type="SUPFAM" id="SSF51735">
    <property type="entry name" value="NAD(P)-binding Rossmann-fold domains"/>
    <property type="match status" value="1"/>
</dbReference>
<proteinExistence type="predicted"/>
<dbReference type="InterPro" id="IPR036291">
    <property type="entry name" value="NAD(P)-bd_dom_sf"/>
</dbReference>
<organism evidence="4 5">
    <name type="scientific">Lysinibacillus capsici</name>
    <dbReference type="NCBI Taxonomy" id="2115968"/>
    <lineage>
        <taxon>Bacteria</taxon>
        <taxon>Bacillati</taxon>
        <taxon>Bacillota</taxon>
        <taxon>Bacilli</taxon>
        <taxon>Bacillales</taxon>
        <taxon>Bacillaceae</taxon>
        <taxon>Lysinibacillus</taxon>
    </lineage>
</organism>
<evidence type="ECO:0000256" key="1">
    <source>
        <dbReference type="ARBA" id="ARBA00023002"/>
    </source>
</evidence>
<gene>
    <name evidence="4" type="primary">gutB_1</name>
    <name evidence="4" type="ORF">NCTC7582_01202</name>
</gene>
<keyword evidence="1 4" id="KW-0560">Oxidoreductase</keyword>
<evidence type="ECO:0000313" key="4">
    <source>
        <dbReference type="EMBL" id="SPT97642.1"/>
    </source>
</evidence>
<dbReference type="Pfam" id="PF08240">
    <property type="entry name" value="ADH_N"/>
    <property type="match status" value="1"/>
</dbReference>
<dbReference type="PANTHER" id="PTHR43401:SF3">
    <property type="entry name" value="L-GALACTONATE-5-DEHYDROGENASE"/>
    <property type="match status" value="1"/>
</dbReference>
<dbReference type="Pfam" id="PF00107">
    <property type="entry name" value="ADH_zinc_N"/>
    <property type="match status" value="1"/>
</dbReference>
<dbReference type="CDD" id="cd08261">
    <property type="entry name" value="Zn_ADH7"/>
    <property type="match status" value="1"/>
</dbReference>
<dbReference type="InterPro" id="IPR013149">
    <property type="entry name" value="ADH-like_C"/>
</dbReference>
<feature type="domain" description="Alcohol dehydrogenase-like C-terminal" evidence="2">
    <location>
        <begin position="171"/>
        <end position="297"/>
    </location>
</feature>
<feature type="domain" description="Alcohol dehydrogenase-like N-terminal" evidence="3">
    <location>
        <begin position="25"/>
        <end position="130"/>
    </location>
</feature>
<dbReference type="InterPro" id="IPR050129">
    <property type="entry name" value="Zn_alcohol_dh"/>
</dbReference>
<dbReference type="Gene3D" id="3.90.180.10">
    <property type="entry name" value="Medium-chain alcohol dehydrogenases, catalytic domain"/>
    <property type="match status" value="1"/>
</dbReference>
<sequence length="335" mass="36822">MRQLIINEPFQMVEREVDKPSIEGSHDVLLKITHIGVCGTDTHAFAGEQPFFSYPRVLGHELAAIVEEVGEAVKDIQVGDRATVIPYIHCGECVACRRGQTNCCKSLKVLGVHMDGGMGEYIVVDDSIVITDNAVSGDQLAIVEPLAIGAHAVRRSELTENDTVLVIGAGPIGLGAARFAKLRGAKTVLMDLNEERLKEGQAWSEADGVIVGSHDIMAQLHEKFNGELPTVVFDATGNQQSMESSFQYVENSGTLVFIGLMKKTITFNDPEFHSKELTLKSSRNATLEDFETVMNYMQSGAIKKGYVTKHIAFDEAISYFEAKQYNTNKAQIYFK</sequence>
<dbReference type="GO" id="GO:0003939">
    <property type="term" value="F:L-iditol 2-dehydrogenase (NAD+) activity"/>
    <property type="evidence" value="ECO:0007669"/>
    <property type="project" value="UniProtKB-EC"/>
</dbReference>